<feature type="domain" description="DAGKc" evidence="1">
    <location>
        <begin position="1"/>
        <end position="48"/>
    </location>
</feature>
<dbReference type="SUPFAM" id="SSF111331">
    <property type="entry name" value="NAD kinase/diacylglycerol kinase-like"/>
    <property type="match status" value="1"/>
</dbReference>
<evidence type="ECO:0000259" key="1">
    <source>
        <dbReference type="PROSITE" id="PS50146"/>
    </source>
</evidence>
<evidence type="ECO:0000313" key="3">
    <source>
        <dbReference type="Proteomes" id="UP000250561"/>
    </source>
</evidence>
<name>A0A2X1K101_ECOLX</name>
<dbReference type="InterPro" id="IPR017438">
    <property type="entry name" value="ATP-NAD_kinase_N"/>
</dbReference>
<reference evidence="2 3" key="1">
    <citation type="submission" date="2018-06" db="EMBL/GenBank/DDBJ databases">
        <authorList>
            <consortium name="Pathogen Informatics"/>
            <person name="Doyle S."/>
        </authorList>
    </citation>
    <scope>NUCLEOTIDE SEQUENCE [LARGE SCALE GENOMIC DNA]</scope>
    <source>
        <strain evidence="2 3">NCTC11126</strain>
    </source>
</reference>
<protein>
    <submittedName>
        <fullName evidence="2">Lipid kinase</fullName>
        <ecNumber evidence="2">2.7.1.-</ecNumber>
    </submittedName>
</protein>
<dbReference type="AlphaFoldDB" id="A0A2X1K101"/>
<sequence>MPARYVEEARKLGVATVIAGGGDGTINEVSTALIQCEGMTYPRWEFCH</sequence>
<organism evidence="2 3">
    <name type="scientific">Escherichia coli</name>
    <dbReference type="NCBI Taxonomy" id="562"/>
    <lineage>
        <taxon>Bacteria</taxon>
        <taxon>Pseudomonadati</taxon>
        <taxon>Pseudomonadota</taxon>
        <taxon>Gammaproteobacteria</taxon>
        <taxon>Enterobacterales</taxon>
        <taxon>Enterobacteriaceae</taxon>
        <taxon>Escherichia</taxon>
    </lineage>
</organism>
<dbReference type="PROSITE" id="PS50146">
    <property type="entry name" value="DAGK"/>
    <property type="match status" value="1"/>
</dbReference>
<dbReference type="Gene3D" id="3.40.50.10330">
    <property type="entry name" value="Probable inorganic polyphosphate/atp-NAD kinase, domain 1"/>
    <property type="match status" value="1"/>
</dbReference>
<keyword evidence="2" id="KW-0808">Transferase</keyword>
<dbReference type="GO" id="GO:0016301">
    <property type="term" value="F:kinase activity"/>
    <property type="evidence" value="ECO:0007669"/>
    <property type="project" value="UniProtKB-KW"/>
</dbReference>
<dbReference type="InterPro" id="IPR001206">
    <property type="entry name" value="Diacylglycerol_kinase_cat_dom"/>
</dbReference>
<dbReference type="EMBL" id="UARS01000008">
    <property type="protein sequence ID" value="SPW52443.1"/>
    <property type="molecule type" value="Genomic_DNA"/>
</dbReference>
<dbReference type="EC" id="2.7.1.-" evidence="2"/>
<accession>A0A2X1K101</accession>
<dbReference type="Proteomes" id="UP000250561">
    <property type="component" value="Unassembled WGS sequence"/>
</dbReference>
<dbReference type="Pfam" id="PF00781">
    <property type="entry name" value="DAGK_cat"/>
    <property type="match status" value="1"/>
</dbReference>
<evidence type="ECO:0000313" key="2">
    <source>
        <dbReference type="EMBL" id="SPW52443.1"/>
    </source>
</evidence>
<gene>
    <name evidence="2" type="primary">yegS_1</name>
    <name evidence="2" type="ORF">NCTC11126_03893</name>
</gene>
<proteinExistence type="predicted"/>
<keyword evidence="2" id="KW-0418">Kinase</keyword>
<dbReference type="InterPro" id="IPR016064">
    <property type="entry name" value="NAD/diacylglycerol_kinase_sf"/>
</dbReference>